<proteinExistence type="predicted"/>
<evidence type="ECO:0000313" key="2">
    <source>
        <dbReference type="EMBL" id="ESU44161.1"/>
    </source>
</evidence>
<reference evidence="3" key="1">
    <citation type="submission" date="2012-02" db="EMBL/GenBank/DDBJ databases">
        <title>Genome sequencing of Giardia lamblia Genotypes A2 and B isolates (DH and GS) and comparative analysis with the genomes of Genotypes A1 and E (WB and Pig).</title>
        <authorList>
            <person name="Adam R."/>
            <person name="Dahlstrom E."/>
            <person name="Martens C."/>
            <person name="Bruno D."/>
            <person name="Barbian K."/>
            <person name="Porcella S.F."/>
            <person name="Nash T."/>
        </authorList>
    </citation>
    <scope>NUCLEOTIDE SEQUENCE</scope>
    <source>
        <strain evidence="3">GS</strain>
    </source>
</reference>
<sequence length="578" mass="62464">MPGPTGKSHRGPNISQVTSDKILLLMAHQLGVSSSDPVAIISAAQAHKDQIDWAHIGNSCCIQKQLARKHFNEVIKPRYESSGSIMDVSDRSEFTMFIASLLSSRCYPSADVLARFAPTSGRRYSRVILRRAFHNVKKCRILKDHYTNLGYTFNDLLQNSQIYEQEQLKAATSSENGSFQPSFFAGTSNKYTDADQSSLLQRRDVPLPAGPRAASSSGSSNLLMPKASMKYPKFMSSSLPSLSSNATYAGSAVSQGSSQGFTVLANLSDSPLPQYNIDSSYNVMRSIPIAPIQQQQQQQQQPVVANGQQYWAFNSAQAHGGMSPCLLSHGGLPMPATASSSELGLEQDPECIVAKKDGLPLYSDVHANTMPIFGDSGGYCSSTFSSWESNDQLGTMSSAPSPFNSCSTLPCIQGQGQGQSPWTRPPIPVTPNQIMDHSYTPDAHTINVHSASASASASVCSLDFPIHPASLTTSDHNPSAQEEVTHDTYQQGPLGENGEAAWTPQNRGGIKSDLAYPEFVQQNYTELSSISSDIFAILPPTKCDTPEGILDVKEARSSADIVINDPFSLNEDRITTFV</sequence>
<dbReference type="VEuPathDB" id="GiardiaDB:QR46_1176"/>
<organism evidence="2 3">
    <name type="scientific">Giardia intestinalis</name>
    <name type="common">Giardia lamblia</name>
    <dbReference type="NCBI Taxonomy" id="5741"/>
    <lineage>
        <taxon>Eukaryota</taxon>
        <taxon>Metamonada</taxon>
        <taxon>Diplomonadida</taxon>
        <taxon>Hexamitidae</taxon>
        <taxon>Giardiinae</taxon>
        <taxon>Giardia</taxon>
    </lineage>
</organism>
<evidence type="ECO:0000256" key="1">
    <source>
        <dbReference type="SAM" id="MobiDB-lite"/>
    </source>
</evidence>
<reference evidence="2 3" key="2">
    <citation type="journal article" date="2013" name="Genome Biol. Evol.">
        <title>Genome sequencing of Giardia lamblia genotypes A2 and B isolates (DH and GS) and comparative analysis with the genomes of genotypes A1 and E (WB and Pig).</title>
        <authorList>
            <person name="Adam R.D."/>
            <person name="Dahlstrom E.W."/>
            <person name="Martens C.A."/>
            <person name="Bruno D.P."/>
            <person name="Barbian K.D."/>
            <person name="Ricklefs S.M."/>
            <person name="Hernandez M.M."/>
            <person name="Narla N.P."/>
            <person name="Patel R.B."/>
            <person name="Porcella S.F."/>
            <person name="Nash T.E."/>
        </authorList>
    </citation>
    <scope>NUCLEOTIDE SEQUENCE [LARGE SCALE GENOMIC DNA]</scope>
    <source>
        <strain evidence="2 3">GS</strain>
    </source>
</reference>
<dbReference type="EMBL" id="AHHH01000028">
    <property type="protein sequence ID" value="ESU44161.1"/>
    <property type="molecule type" value="Genomic_DNA"/>
</dbReference>
<gene>
    <name evidence="2" type="ORF">GSB_151709</name>
</gene>
<dbReference type="VEuPathDB" id="GiardiaDB:GL50581_47"/>
<feature type="compositionally biased region" description="Polar residues" evidence="1">
    <location>
        <begin position="475"/>
        <end position="491"/>
    </location>
</feature>
<dbReference type="OrthoDB" id="10257914at2759"/>
<protein>
    <submittedName>
        <fullName evidence="2">Uncharacterized protein</fullName>
    </submittedName>
</protein>
<accession>V6TZL3</accession>
<dbReference type="VEuPathDB" id="GiardiaDB:DHA2_151058"/>
<dbReference type="VEuPathDB" id="GiardiaDB:GL50803_007230"/>
<feature type="region of interest" description="Disordered" evidence="1">
    <location>
        <begin position="475"/>
        <end position="506"/>
    </location>
</feature>
<name>V6TZL3_GIAIN</name>
<evidence type="ECO:0000313" key="3">
    <source>
        <dbReference type="Proteomes" id="UP000018040"/>
    </source>
</evidence>
<dbReference type="AlphaFoldDB" id="V6TZL3"/>
<comment type="caution">
    <text evidence="2">The sequence shown here is derived from an EMBL/GenBank/DDBJ whole genome shotgun (WGS) entry which is preliminary data.</text>
</comment>
<dbReference type="Proteomes" id="UP000018040">
    <property type="component" value="Unassembled WGS sequence"/>
</dbReference>